<feature type="compositionally biased region" description="Polar residues" evidence="1">
    <location>
        <begin position="610"/>
        <end position="624"/>
    </location>
</feature>
<dbReference type="EMBL" id="CCKQ01012518">
    <property type="protein sequence ID" value="CDW84142.1"/>
    <property type="molecule type" value="Genomic_DNA"/>
</dbReference>
<evidence type="ECO:0000256" key="1">
    <source>
        <dbReference type="SAM" id="MobiDB-lite"/>
    </source>
</evidence>
<organism evidence="2 3">
    <name type="scientific">Stylonychia lemnae</name>
    <name type="common">Ciliate</name>
    <dbReference type="NCBI Taxonomy" id="5949"/>
    <lineage>
        <taxon>Eukaryota</taxon>
        <taxon>Sar</taxon>
        <taxon>Alveolata</taxon>
        <taxon>Ciliophora</taxon>
        <taxon>Intramacronucleata</taxon>
        <taxon>Spirotrichea</taxon>
        <taxon>Stichotrichia</taxon>
        <taxon>Sporadotrichida</taxon>
        <taxon>Oxytrichidae</taxon>
        <taxon>Stylonychinae</taxon>
        <taxon>Stylonychia</taxon>
    </lineage>
</organism>
<evidence type="ECO:0000313" key="3">
    <source>
        <dbReference type="Proteomes" id="UP000039865"/>
    </source>
</evidence>
<feature type="region of interest" description="Disordered" evidence="1">
    <location>
        <begin position="610"/>
        <end position="641"/>
    </location>
</feature>
<accession>A0A078ASE4</accession>
<feature type="region of interest" description="Disordered" evidence="1">
    <location>
        <begin position="332"/>
        <end position="359"/>
    </location>
</feature>
<evidence type="ECO:0000313" key="2">
    <source>
        <dbReference type="EMBL" id="CDW84142.1"/>
    </source>
</evidence>
<keyword evidence="3" id="KW-1185">Reference proteome</keyword>
<feature type="compositionally biased region" description="Basic and acidic residues" evidence="1">
    <location>
        <begin position="625"/>
        <end position="641"/>
    </location>
</feature>
<feature type="region of interest" description="Disordered" evidence="1">
    <location>
        <begin position="379"/>
        <end position="399"/>
    </location>
</feature>
<feature type="compositionally biased region" description="Polar residues" evidence="1">
    <location>
        <begin position="208"/>
        <end position="222"/>
    </location>
</feature>
<feature type="region of interest" description="Disordered" evidence="1">
    <location>
        <begin position="1"/>
        <end position="27"/>
    </location>
</feature>
<feature type="compositionally biased region" description="Low complexity" evidence="1">
    <location>
        <begin position="227"/>
        <end position="256"/>
    </location>
</feature>
<proteinExistence type="predicted"/>
<dbReference type="Proteomes" id="UP000039865">
    <property type="component" value="Unassembled WGS sequence"/>
</dbReference>
<dbReference type="AlphaFoldDB" id="A0A078ASE4"/>
<sequence>MLDKQQGQNSRRASLNAAQTSVTDEKDHRNFNLRDQMEKYQIQKFRDNKRTLVQNNQTIIEQQLLRKELKPEYSFTPSNYCSQHNLVPEIESSSQVKTNEKRLKGIQVFETPIKQINPALRKSEAIPKSAQVMNTQTNLKTINAISKLRKNQNKLYLDSQSTQNGERSPDLVKLRISNCNTFKAKENERYSQVSISKKSNEHNPYLIPNQSSVSLRPSTMQQHNRRSSLNLNQNLKTTKNSNQIHSQSSSKSTNKISFHKSQQSTQDSKRRNSMIQVYDDAKVENEIREQDQSQKNGQKVISKKCFESFLKEQRDFLERQKIGREFVQKQQIEDQIRPQIADRRSPLRKSKDQSGSPTRVQIHQRLFVEAQEKIIIKRESASKSGQRPQSARKFRSMKDQKSHLLKITKPLQQTLGERLESERKKTEEMSPPKIDENTDELIFRKIQYQAKDYFKIEQFTDQDHNYDASMWQFRDFMMHMNFLRQDFQVIQEQAVIQEIWNQRFKCNSNTDYTDIRNILIVIGGLLQLKTKKIIRSQIQFNKKEVSQKIFDYNSEKLIHFEDFNAVKNFHKKYKLLYDRHMIQRNIKNIQSKSFEFKPQLNQRTNKIALQTSRPSSKNIYQRLSSTERNKAKSPDTQKKNSDIADIYEGAFEKIIRQYKKPSEKKTQKEVQERKYILTSPQKHEKHKKESAGNKQENINADSELIMYYQPNLLSNQTIDSHQSKESEFDIYLKQTTNNTPPNAENQLKEDPIMYIDVNLGEKGLSPQKISSLTKFIVDKVNFHRQMYPQSKRRL</sequence>
<feature type="compositionally biased region" description="Polar residues" evidence="1">
    <location>
        <begin position="1"/>
        <end position="22"/>
    </location>
</feature>
<name>A0A078ASE4_STYLE</name>
<reference evidence="2 3" key="1">
    <citation type="submission" date="2014-06" db="EMBL/GenBank/DDBJ databases">
        <authorList>
            <person name="Swart Estienne"/>
        </authorList>
    </citation>
    <scope>NUCLEOTIDE SEQUENCE [LARGE SCALE GENOMIC DNA]</scope>
    <source>
        <strain evidence="2 3">130c</strain>
    </source>
</reference>
<dbReference type="InParanoid" id="A0A078ASE4"/>
<protein>
    <submittedName>
        <fullName evidence="2">Uncharacterized protein</fullName>
    </submittedName>
</protein>
<feature type="compositionally biased region" description="Basic and acidic residues" evidence="1">
    <location>
        <begin position="332"/>
        <end position="352"/>
    </location>
</feature>
<feature type="region of interest" description="Disordered" evidence="1">
    <location>
        <begin position="187"/>
        <end position="273"/>
    </location>
</feature>
<gene>
    <name evidence="2" type="primary">Contig2807.g3007</name>
    <name evidence="2" type="ORF">STYLEM_13199</name>
</gene>